<feature type="compositionally biased region" description="Polar residues" evidence="3">
    <location>
        <begin position="87"/>
        <end position="104"/>
    </location>
</feature>
<feature type="compositionally biased region" description="Basic residues" evidence="3">
    <location>
        <begin position="8"/>
        <end position="18"/>
    </location>
</feature>
<gene>
    <name evidence="5" type="ORF">pdam_00015002</name>
</gene>
<evidence type="ECO:0000259" key="4">
    <source>
        <dbReference type="PROSITE" id="PS50001"/>
    </source>
</evidence>
<dbReference type="GO" id="GO:0001784">
    <property type="term" value="F:phosphotyrosine residue binding"/>
    <property type="evidence" value="ECO:0007669"/>
    <property type="project" value="TreeGrafter"/>
</dbReference>
<evidence type="ECO:0000256" key="1">
    <source>
        <dbReference type="ARBA" id="ARBA00022999"/>
    </source>
</evidence>
<evidence type="ECO:0000256" key="3">
    <source>
        <dbReference type="SAM" id="MobiDB-lite"/>
    </source>
</evidence>
<dbReference type="PANTHER" id="PTHR15127:SF32">
    <property type="entry name" value="HEAVYWEIGHT, ISOFORM A"/>
    <property type="match status" value="1"/>
</dbReference>
<feature type="compositionally biased region" description="Polar residues" evidence="3">
    <location>
        <begin position="315"/>
        <end position="332"/>
    </location>
</feature>
<dbReference type="AlphaFoldDB" id="A0A3M6T5Q7"/>
<dbReference type="Gene3D" id="3.30.505.10">
    <property type="entry name" value="SH2 domain"/>
    <property type="match status" value="1"/>
</dbReference>
<dbReference type="EMBL" id="RCHS01004268">
    <property type="protein sequence ID" value="RMX36648.1"/>
    <property type="molecule type" value="Genomic_DNA"/>
</dbReference>
<dbReference type="PANTHER" id="PTHR15127">
    <property type="entry name" value="HEAVYWEIGHT, ISOFORM A"/>
    <property type="match status" value="1"/>
</dbReference>
<feature type="compositionally biased region" description="Basic and acidic residues" evidence="3">
    <location>
        <begin position="165"/>
        <end position="197"/>
    </location>
</feature>
<sequence length="513" mass="57717">MSNIGKLFKIKGTRPPRPPKRDYDENRSSSDCSEDDESYSDPATVHPTLSPNESPVMPSYPPPRPNHSPANRRVHDAGKRASVPVTFGQSIKPTRSQRPQSAELLQQGKMPVPGPRFGSKMPDDYSDPWDAKKAMSPGGDYSDPWDATNTQPGALTDPTKAGRKTSKDDYIDPWDAKEDGKTQVERVTVEKVKHQSNEDSDEESYSEPYDLGKVTLLDEQAKRMSLRGMRPSSVDGTFSEQEENRFRKHSDTGAKKQQSPSRDQRSADDYDSPWESKSFLGMQQKSPNLPQERPQAPVTDTRSSDDYDKPWEWNKNINLNGHTQGPRQQEPVQSPKIDARHPDDYDAPWEWSKSGLTSKVKGPREGEAQGMALVAPSKPPRTFVEDGSPIDPSLPLSRQGWYHGPLKRLEAERLLQSAEDCSFLLRQSESSKNDFSLSVKNNNSFMHLKIVCQGNRYILGQFSKPFNTVPEMIHYYSLNKLNIRGAEHKKLLHPVVPPPEYFTLEPGGYPTAS</sequence>
<protein>
    <recommendedName>
        <fullName evidence="4">SH2 domain-containing protein</fullName>
    </recommendedName>
</protein>
<dbReference type="PRINTS" id="PR00401">
    <property type="entry name" value="SH2DOMAIN"/>
</dbReference>
<dbReference type="OrthoDB" id="5914531at2759"/>
<name>A0A3M6T5Q7_POCDA</name>
<evidence type="ECO:0000256" key="2">
    <source>
        <dbReference type="PROSITE-ProRule" id="PRU00191"/>
    </source>
</evidence>
<dbReference type="PROSITE" id="PS50001">
    <property type="entry name" value="SH2"/>
    <property type="match status" value="1"/>
</dbReference>
<evidence type="ECO:0000313" key="5">
    <source>
        <dbReference type="EMBL" id="RMX36648.1"/>
    </source>
</evidence>
<dbReference type="SUPFAM" id="SSF55550">
    <property type="entry name" value="SH2 domain"/>
    <property type="match status" value="1"/>
</dbReference>
<feature type="domain" description="SH2" evidence="4">
    <location>
        <begin position="401"/>
        <end position="495"/>
    </location>
</feature>
<accession>A0A3M6T5Q7</accession>
<feature type="compositionally biased region" description="Basic and acidic residues" evidence="3">
    <location>
        <begin position="242"/>
        <end position="254"/>
    </location>
</feature>
<dbReference type="InterPro" id="IPR000980">
    <property type="entry name" value="SH2"/>
</dbReference>
<organism evidence="5 6">
    <name type="scientific">Pocillopora damicornis</name>
    <name type="common">Cauliflower coral</name>
    <name type="synonym">Millepora damicornis</name>
    <dbReference type="NCBI Taxonomy" id="46731"/>
    <lineage>
        <taxon>Eukaryota</taxon>
        <taxon>Metazoa</taxon>
        <taxon>Cnidaria</taxon>
        <taxon>Anthozoa</taxon>
        <taxon>Hexacorallia</taxon>
        <taxon>Scleractinia</taxon>
        <taxon>Astrocoeniina</taxon>
        <taxon>Pocilloporidae</taxon>
        <taxon>Pocillopora</taxon>
    </lineage>
</organism>
<dbReference type="Pfam" id="PF00017">
    <property type="entry name" value="SH2"/>
    <property type="match status" value="1"/>
</dbReference>
<dbReference type="InterPro" id="IPR051846">
    <property type="entry name" value="SH2_domain_adapters"/>
</dbReference>
<keyword evidence="1 2" id="KW-0727">SH2 domain</keyword>
<comment type="caution">
    <text evidence="5">The sequence shown here is derived from an EMBL/GenBank/DDBJ whole genome shotgun (WGS) entry which is preliminary data.</text>
</comment>
<feature type="compositionally biased region" description="Basic and acidic residues" evidence="3">
    <location>
        <begin position="302"/>
        <end position="312"/>
    </location>
</feature>
<reference evidence="5 6" key="1">
    <citation type="journal article" date="2018" name="Sci. Rep.">
        <title>Comparative analysis of the Pocillopora damicornis genome highlights role of immune system in coral evolution.</title>
        <authorList>
            <person name="Cunning R."/>
            <person name="Bay R.A."/>
            <person name="Gillette P."/>
            <person name="Baker A.C."/>
            <person name="Traylor-Knowles N."/>
        </authorList>
    </citation>
    <scope>NUCLEOTIDE SEQUENCE [LARGE SCALE GENOMIC DNA]</scope>
    <source>
        <strain evidence="5">RSMAS</strain>
        <tissue evidence="5">Whole animal</tissue>
    </source>
</reference>
<feature type="compositionally biased region" description="Basic and acidic residues" evidence="3">
    <location>
        <begin position="19"/>
        <end position="28"/>
    </location>
</feature>
<evidence type="ECO:0000313" key="6">
    <source>
        <dbReference type="Proteomes" id="UP000275408"/>
    </source>
</evidence>
<proteinExistence type="predicted"/>
<dbReference type="OMA" id="DDYCDPW"/>
<dbReference type="InterPro" id="IPR036860">
    <property type="entry name" value="SH2_dom_sf"/>
</dbReference>
<feature type="region of interest" description="Disordered" evidence="3">
    <location>
        <begin position="1"/>
        <end position="357"/>
    </location>
</feature>
<dbReference type="Proteomes" id="UP000275408">
    <property type="component" value="Unassembled WGS sequence"/>
</dbReference>
<dbReference type="SMART" id="SM00252">
    <property type="entry name" value="SH2"/>
    <property type="match status" value="1"/>
</dbReference>
<keyword evidence="6" id="KW-1185">Reference proteome</keyword>